<organism evidence="1 2">
    <name type="scientific">Phaeosphaeria nodorum (strain SN15 / ATCC MYA-4574 / FGSC 10173)</name>
    <name type="common">Glume blotch fungus</name>
    <name type="synonym">Parastagonospora nodorum</name>
    <dbReference type="NCBI Taxonomy" id="321614"/>
    <lineage>
        <taxon>Eukaryota</taxon>
        <taxon>Fungi</taxon>
        <taxon>Dikarya</taxon>
        <taxon>Ascomycota</taxon>
        <taxon>Pezizomycotina</taxon>
        <taxon>Dothideomycetes</taxon>
        <taxon>Pleosporomycetidae</taxon>
        <taxon>Pleosporales</taxon>
        <taxon>Pleosporineae</taxon>
        <taxon>Phaeosphaeriaceae</taxon>
        <taxon>Parastagonospora</taxon>
    </lineage>
</organism>
<sequence>MTKEVLVILPPYLLFPHKLETTKVRFITALPNNTLTHLKFVGNADPLKLRTILAHQGSSLQSLEFRRPEQVHEPFFADFDTSILPSMAPNLSHLAVNVPRNGTWPLETLRIIASLPHLESADIYMNMASECQQQRDPSMIDSHDCEGEERFQNPFVDKEGAEGMFAYMRRKKQVLSLSNVTFWVGDWTRKDDGPLHSPEWLEGKRAKVVCTADGDGERDEGWCVVEAGENYWSNERYL</sequence>
<dbReference type="Proteomes" id="UP000663193">
    <property type="component" value="Chromosome 1"/>
</dbReference>
<accession>A0A7U2EQ80</accession>
<dbReference type="AlphaFoldDB" id="A0A7U2EQ80"/>
<gene>
    <name evidence="1" type="ORF">JI435_004940</name>
</gene>
<keyword evidence="2" id="KW-1185">Reference proteome</keyword>
<proteinExistence type="predicted"/>
<name>A0A7U2EQ80_PHANO</name>
<dbReference type="OMA" id="CHAKEES"/>
<dbReference type="KEGG" id="pno:SNOG_00494"/>
<evidence type="ECO:0000313" key="1">
    <source>
        <dbReference type="EMBL" id="QRC90985.1"/>
    </source>
</evidence>
<dbReference type="VEuPathDB" id="FungiDB:JI435_004940"/>
<dbReference type="EMBL" id="CP069023">
    <property type="protein sequence ID" value="QRC90985.1"/>
    <property type="molecule type" value="Genomic_DNA"/>
</dbReference>
<dbReference type="RefSeq" id="XP_001791179.1">
    <property type="nucleotide sequence ID" value="XM_001791127.1"/>
</dbReference>
<protein>
    <submittedName>
        <fullName evidence="1">Uncharacterized protein</fullName>
    </submittedName>
</protein>
<reference evidence="2" key="1">
    <citation type="journal article" date="2021" name="BMC Genomics">
        <title>Chromosome-level genome assembly and manually-curated proteome of model necrotroph Parastagonospora nodorum Sn15 reveals a genome-wide trove of candidate effector homologs, and redundancy of virulence-related functions within an accessory chromosome.</title>
        <authorList>
            <person name="Bertazzoni S."/>
            <person name="Jones D.A.B."/>
            <person name="Phan H.T."/>
            <person name="Tan K.-C."/>
            <person name="Hane J.K."/>
        </authorList>
    </citation>
    <scope>NUCLEOTIDE SEQUENCE [LARGE SCALE GENOMIC DNA]</scope>
    <source>
        <strain evidence="2">SN15 / ATCC MYA-4574 / FGSC 10173)</strain>
    </source>
</reference>
<dbReference type="OrthoDB" id="3945550at2759"/>
<evidence type="ECO:0000313" key="2">
    <source>
        <dbReference type="Proteomes" id="UP000663193"/>
    </source>
</evidence>